<dbReference type="InterPro" id="IPR036412">
    <property type="entry name" value="HAD-like_sf"/>
</dbReference>
<dbReference type="EMBL" id="LN847049">
    <property type="protein sequence ID" value="CRI42520.1"/>
    <property type="molecule type" value="Genomic_DNA"/>
</dbReference>
<dbReference type="InterPro" id="IPR023214">
    <property type="entry name" value="HAD_sf"/>
</dbReference>
<organism evidence="2">
    <name type="scientific">Chlamydia pneumoniae</name>
    <name type="common">Chlamydophila pneumoniae</name>
    <dbReference type="NCBI Taxonomy" id="83558"/>
    <lineage>
        <taxon>Bacteria</taxon>
        <taxon>Pseudomonadati</taxon>
        <taxon>Chlamydiota</taxon>
        <taxon>Chlamydiia</taxon>
        <taxon>Chlamydiales</taxon>
        <taxon>Chlamydiaceae</taxon>
        <taxon>Chlamydia/Chlamydophila group</taxon>
        <taxon>Chlamydia</taxon>
    </lineage>
</organism>
<dbReference type="Gene3D" id="3.30.1240.10">
    <property type="match status" value="1"/>
</dbReference>
<gene>
    <name evidence="2" type="ORF">BN1224_DC9_BS_00030</name>
</gene>
<evidence type="ECO:0000313" key="2">
    <source>
        <dbReference type="EMBL" id="CRI42520.1"/>
    </source>
</evidence>
<keyword evidence="2" id="KW-0378">Hydrolase</keyword>
<dbReference type="PANTHER" id="PTHR10000">
    <property type="entry name" value="PHOSPHOSERINE PHOSPHATASE"/>
    <property type="match status" value="1"/>
</dbReference>
<dbReference type="InterPro" id="IPR000595">
    <property type="entry name" value="cNMP-bd_dom"/>
</dbReference>
<name>A0A0F7WQK2_CHLPN</name>
<dbReference type="AlphaFoldDB" id="A0A0F7WQK2"/>
<sequence>MEKLLVTDIDGTITHQSHHLDKKVYERLYALHQAGWKLFFLTGRYYKYAARLFSDFDAPYLLGCQNGASVWSSTSSNLLYSKSLPSDLLCILQDCMEGATALFSVESGAPYGDHYYRFSPTPIAQDLHEYVDPRYFPNAKEREILFETRSLKDDYAFPSFAAAKVFGLRDEVIRIQKELERQEALTSVATMTLMRWPFDFRYAILFLTDKSVSKGKALDRVVNILYDGKKPFVMASGDDGNDLDLIERGDFKIVMSSAPEEMHVHADFLAPPADKNGILSAWEAGVRYYDDLMSL</sequence>
<proteinExistence type="predicted"/>
<feature type="domain" description="Cyclic nucleotide-binding" evidence="1">
    <location>
        <begin position="205"/>
        <end position="264"/>
    </location>
</feature>
<dbReference type="NCBIfam" id="TIGR01484">
    <property type="entry name" value="HAD-SF-IIB"/>
    <property type="match status" value="1"/>
</dbReference>
<dbReference type="PANTHER" id="PTHR10000:SF8">
    <property type="entry name" value="HAD SUPERFAMILY HYDROLASE-LIKE, TYPE 3"/>
    <property type="match status" value="1"/>
</dbReference>
<dbReference type="SUPFAM" id="SSF56784">
    <property type="entry name" value="HAD-like"/>
    <property type="match status" value="1"/>
</dbReference>
<dbReference type="PROSITE" id="PS50042">
    <property type="entry name" value="CNMP_BINDING_3"/>
    <property type="match status" value="1"/>
</dbReference>
<evidence type="ECO:0000259" key="1">
    <source>
        <dbReference type="PROSITE" id="PS50042"/>
    </source>
</evidence>
<protein>
    <submittedName>
        <fullName evidence="2">HAD superfamily hydrolase/phosphatase</fullName>
    </submittedName>
</protein>
<reference evidence="2" key="1">
    <citation type="submission" date="2015-05" db="EMBL/GenBank/DDBJ databases">
        <authorList>
            <person name="Rattei Thomas"/>
        </authorList>
    </citation>
    <scope>NUCLEOTIDE SEQUENCE</scope>
    <source>
        <strain evidence="2">DC9</strain>
    </source>
</reference>
<dbReference type="InterPro" id="IPR006379">
    <property type="entry name" value="HAD-SF_hydro_IIB"/>
</dbReference>
<accession>A0A0F7WQK2</accession>
<dbReference type="GO" id="GO:0016791">
    <property type="term" value="F:phosphatase activity"/>
    <property type="evidence" value="ECO:0007669"/>
    <property type="project" value="TreeGrafter"/>
</dbReference>
<dbReference type="Pfam" id="PF08282">
    <property type="entry name" value="Hydrolase_3"/>
    <property type="match status" value="1"/>
</dbReference>
<dbReference type="GO" id="GO:0000287">
    <property type="term" value="F:magnesium ion binding"/>
    <property type="evidence" value="ECO:0007669"/>
    <property type="project" value="TreeGrafter"/>
</dbReference>
<dbReference type="Gene3D" id="3.40.50.1000">
    <property type="entry name" value="HAD superfamily/HAD-like"/>
    <property type="match status" value="1"/>
</dbReference>
<dbReference type="GO" id="GO:0005829">
    <property type="term" value="C:cytosol"/>
    <property type="evidence" value="ECO:0007669"/>
    <property type="project" value="TreeGrafter"/>
</dbReference>